<keyword evidence="5 13" id="KW-0963">Cytoplasm</keyword>
<dbReference type="InterPro" id="IPR017945">
    <property type="entry name" value="DHBP_synth_RibB-like_a/b_dom"/>
</dbReference>
<evidence type="ECO:0000256" key="10">
    <source>
        <dbReference type="ARBA" id="ARBA00022840"/>
    </source>
</evidence>
<dbReference type="NCBIfam" id="TIGR00057">
    <property type="entry name" value="L-threonylcarbamoyladenylate synthase"/>
    <property type="match status" value="1"/>
</dbReference>
<proteinExistence type="inferred from homology"/>
<protein>
    <recommendedName>
        <fullName evidence="4 13">Threonylcarbamoyl-AMP synthase</fullName>
        <shortName evidence="13">TC-AMP synthase</shortName>
        <ecNumber evidence="3 13">2.7.7.87</ecNumber>
    </recommendedName>
    <alternativeName>
        <fullName evidence="11 13">L-threonylcarbamoyladenylate synthase</fullName>
    </alternativeName>
</protein>
<keyword evidence="9 13" id="KW-0547">Nucleotide-binding</keyword>
<comment type="catalytic activity">
    <reaction evidence="12 13">
        <text>L-threonine + hydrogencarbonate + ATP = L-threonylcarbamoyladenylate + diphosphate + H2O</text>
        <dbReference type="Rhea" id="RHEA:36407"/>
        <dbReference type="ChEBI" id="CHEBI:15377"/>
        <dbReference type="ChEBI" id="CHEBI:17544"/>
        <dbReference type="ChEBI" id="CHEBI:30616"/>
        <dbReference type="ChEBI" id="CHEBI:33019"/>
        <dbReference type="ChEBI" id="CHEBI:57926"/>
        <dbReference type="ChEBI" id="CHEBI:73682"/>
        <dbReference type="EC" id="2.7.7.87"/>
    </reaction>
</comment>
<dbReference type="PROSITE" id="PS51163">
    <property type="entry name" value="YRDC"/>
    <property type="match status" value="1"/>
</dbReference>
<dbReference type="Pfam" id="PF01300">
    <property type="entry name" value="Sua5_yciO_yrdC"/>
    <property type="match status" value="1"/>
</dbReference>
<dbReference type="InterPro" id="IPR005145">
    <property type="entry name" value="Sua5_C"/>
</dbReference>
<evidence type="ECO:0000256" key="5">
    <source>
        <dbReference type="ARBA" id="ARBA00022490"/>
    </source>
</evidence>
<evidence type="ECO:0000259" key="14">
    <source>
        <dbReference type="PROSITE" id="PS51163"/>
    </source>
</evidence>
<dbReference type="Gene3D" id="3.90.870.10">
    <property type="entry name" value="DHBP synthase"/>
    <property type="match status" value="1"/>
</dbReference>
<dbReference type="EMBL" id="CP075587">
    <property type="protein sequence ID" value="QYF48757.1"/>
    <property type="molecule type" value="Genomic_DNA"/>
</dbReference>
<accession>A0ABX8V2N8</accession>
<dbReference type="InterPro" id="IPR038385">
    <property type="entry name" value="Sua5/YwlC_C"/>
</dbReference>
<feature type="domain" description="YrdC-like" evidence="14">
    <location>
        <begin position="8"/>
        <end position="194"/>
    </location>
</feature>
<evidence type="ECO:0000256" key="9">
    <source>
        <dbReference type="ARBA" id="ARBA00022741"/>
    </source>
</evidence>
<organism evidence="15 16">
    <name type="scientific">Candidatus Rhabdochlamydia oedothoracis</name>
    <dbReference type="NCBI Taxonomy" id="2720720"/>
    <lineage>
        <taxon>Bacteria</taxon>
        <taxon>Pseudomonadati</taxon>
        <taxon>Chlamydiota</taxon>
        <taxon>Chlamydiia</taxon>
        <taxon>Parachlamydiales</taxon>
        <taxon>Candidatus Rhabdochlamydiaceae</taxon>
        <taxon>Candidatus Rhabdochlamydia</taxon>
    </lineage>
</organism>
<comment type="subcellular location">
    <subcellularLocation>
        <location evidence="1 13">Cytoplasm</location>
    </subcellularLocation>
</comment>
<comment type="similarity">
    <text evidence="2 13">Belongs to the SUA5 family.</text>
</comment>
<comment type="function">
    <text evidence="13">Required for the formation of a threonylcarbamoyl group on adenosine at position 37 (t(6)A37) in tRNAs that read codons beginning with adenine.</text>
</comment>
<dbReference type="SUPFAM" id="SSF55821">
    <property type="entry name" value="YrdC/RibB"/>
    <property type="match status" value="1"/>
</dbReference>
<dbReference type="InterPro" id="IPR010923">
    <property type="entry name" value="T(6)A37_SUA5"/>
</dbReference>
<evidence type="ECO:0000256" key="4">
    <source>
        <dbReference type="ARBA" id="ARBA00015492"/>
    </source>
</evidence>
<dbReference type="Pfam" id="PF03481">
    <property type="entry name" value="Sua5_C"/>
    <property type="match status" value="1"/>
</dbReference>
<dbReference type="PIRSF" id="PIRSF004930">
    <property type="entry name" value="Tln_factor_SUA5"/>
    <property type="match status" value="1"/>
</dbReference>
<evidence type="ECO:0000256" key="3">
    <source>
        <dbReference type="ARBA" id="ARBA00012584"/>
    </source>
</evidence>
<evidence type="ECO:0000313" key="16">
    <source>
        <dbReference type="Proteomes" id="UP000826014"/>
    </source>
</evidence>
<dbReference type="PANTHER" id="PTHR17490">
    <property type="entry name" value="SUA5"/>
    <property type="match status" value="1"/>
</dbReference>
<evidence type="ECO:0000256" key="6">
    <source>
        <dbReference type="ARBA" id="ARBA00022679"/>
    </source>
</evidence>
<keyword evidence="10 13" id="KW-0067">ATP-binding</keyword>
<dbReference type="EC" id="2.7.7.87" evidence="3 13"/>
<evidence type="ECO:0000256" key="2">
    <source>
        <dbReference type="ARBA" id="ARBA00007663"/>
    </source>
</evidence>
<dbReference type="Proteomes" id="UP000826014">
    <property type="component" value="Chromosome"/>
</dbReference>
<keyword evidence="16" id="KW-1185">Reference proteome</keyword>
<evidence type="ECO:0000256" key="12">
    <source>
        <dbReference type="ARBA" id="ARBA00048366"/>
    </source>
</evidence>
<dbReference type="InterPro" id="IPR006070">
    <property type="entry name" value="Sua5-like_dom"/>
</dbReference>
<keyword evidence="8 13" id="KW-0548">Nucleotidyltransferase</keyword>
<gene>
    <name evidence="15" type="ORF">RHABOEDO_000969</name>
</gene>
<evidence type="ECO:0000256" key="8">
    <source>
        <dbReference type="ARBA" id="ARBA00022695"/>
    </source>
</evidence>
<evidence type="ECO:0000256" key="13">
    <source>
        <dbReference type="PIRNR" id="PIRNR004930"/>
    </source>
</evidence>
<name>A0ABX8V2N8_9BACT</name>
<dbReference type="InterPro" id="IPR050156">
    <property type="entry name" value="TC-AMP_synthase_SUA5"/>
</dbReference>
<evidence type="ECO:0000256" key="11">
    <source>
        <dbReference type="ARBA" id="ARBA00029774"/>
    </source>
</evidence>
<reference evidence="15 16" key="1">
    <citation type="journal article" date="2022" name="bioRxiv">
        <title>Ecology and evolution of chlamydial symbionts of arthropods.</title>
        <authorList>
            <person name="Halter T."/>
            <person name="Koestlbacher S."/>
            <person name="Collingro A."/>
            <person name="Sixt B.S."/>
            <person name="Toenshoff E.R."/>
            <person name="Hendrickx F."/>
            <person name="Kostanjsek R."/>
            <person name="Horn M."/>
        </authorList>
    </citation>
    <scope>NUCLEOTIDE SEQUENCE [LARGE SCALE GENOMIC DNA]</scope>
    <source>
        <strain evidence="15">W744xW776</strain>
    </source>
</reference>
<evidence type="ECO:0000256" key="1">
    <source>
        <dbReference type="ARBA" id="ARBA00004496"/>
    </source>
</evidence>
<evidence type="ECO:0000256" key="7">
    <source>
        <dbReference type="ARBA" id="ARBA00022694"/>
    </source>
</evidence>
<dbReference type="RefSeq" id="WP_215216561.1">
    <property type="nucleotide sequence ID" value="NZ_CP075587.1"/>
</dbReference>
<dbReference type="PANTHER" id="PTHR17490:SF16">
    <property type="entry name" value="THREONYLCARBAMOYL-AMP SYNTHASE"/>
    <property type="match status" value="1"/>
</dbReference>
<keyword evidence="7 13" id="KW-0819">tRNA processing</keyword>
<sequence length="316" mass="34686">MKTKILTSNQLHKAAMLLYHGQLVAIPTETVYGLAALISSESALSSIFAVKKRPMDNPLIVHIASLKQIDQIALPPSKLFLQLAEAFFPGPLTMIIPRHRDLSPLISAGLDSVAIRMPSHPMTIDLIHMLKAPIVAPSANLSGRPSATTVQHVLDDFDRKIPAIVDGGKTTLGVESTVISLLSNPPVILRPGSITKQEIENVLGITIDVQISLQKGPVYSPGLKYRHYAPCIPVKLFYKKEQIDSYCKKAASNKRMLLSTSSLFIANCDYYKLSTQDLYACFRHAEKNGYSEILIFCDSMAQSNVALMNRLTKASD</sequence>
<dbReference type="Gene3D" id="3.40.50.11030">
    <property type="entry name" value="Threonylcarbamoyl-AMP synthase, C-terminal domain"/>
    <property type="match status" value="1"/>
</dbReference>
<keyword evidence="6 13" id="KW-0808">Transferase</keyword>
<evidence type="ECO:0000313" key="15">
    <source>
        <dbReference type="EMBL" id="QYF48757.1"/>
    </source>
</evidence>
<dbReference type="GO" id="GO:0061710">
    <property type="term" value="F:L-threonylcarbamoyladenylate synthase"/>
    <property type="evidence" value="ECO:0007669"/>
    <property type="project" value="UniProtKB-EC"/>
</dbReference>